<reference evidence="3" key="1">
    <citation type="submission" date="2016-12" db="EMBL/GenBank/DDBJ databases">
        <authorList>
            <person name="Varghese N."/>
            <person name="Submissions S."/>
        </authorList>
    </citation>
    <scope>NUCLEOTIDE SEQUENCE [LARGE SCALE GENOMIC DNA]</scope>
    <source>
        <strain evidence="3">DSM 18830</strain>
    </source>
</reference>
<dbReference type="AlphaFoldDB" id="A0A1M7ZUA9"/>
<name>A0A1M7ZUA9_9FLAO</name>
<accession>A0A1M7ZUA9</accession>
<keyword evidence="1" id="KW-0812">Transmembrane</keyword>
<keyword evidence="3" id="KW-1185">Reference proteome</keyword>
<keyword evidence="1" id="KW-1133">Transmembrane helix</keyword>
<feature type="transmembrane region" description="Helical" evidence="1">
    <location>
        <begin position="12"/>
        <end position="32"/>
    </location>
</feature>
<gene>
    <name evidence="2" type="ORF">SAMN05443547_0790</name>
</gene>
<evidence type="ECO:0000256" key="1">
    <source>
        <dbReference type="SAM" id="Phobius"/>
    </source>
</evidence>
<evidence type="ECO:0000313" key="3">
    <source>
        <dbReference type="Proteomes" id="UP000184611"/>
    </source>
</evidence>
<feature type="transmembrane region" description="Helical" evidence="1">
    <location>
        <begin position="38"/>
        <end position="59"/>
    </location>
</feature>
<evidence type="ECO:0000313" key="2">
    <source>
        <dbReference type="EMBL" id="SHO72458.1"/>
    </source>
</evidence>
<proteinExistence type="predicted"/>
<keyword evidence="1" id="KW-0472">Membrane</keyword>
<sequence length="93" mass="10645">MKVIEFIKRNISLFNVIAISIFLITLFNILTIKPEESAHGMAGSLLLGFLLFSLVLLLIDFLMRRTIKSESSLFIIQVLLILIIPFLIYYILS</sequence>
<dbReference type="EMBL" id="FRYK01000001">
    <property type="protein sequence ID" value="SHO72458.1"/>
    <property type="molecule type" value="Genomic_DNA"/>
</dbReference>
<dbReference type="STRING" id="416016.SAMN05443547_0790"/>
<dbReference type="RefSeq" id="WP_073581607.1">
    <property type="nucleotide sequence ID" value="NZ_CBCSEA010000029.1"/>
</dbReference>
<organism evidence="2 3">
    <name type="scientific">Flavobacterium cucumis</name>
    <dbReference type="NCBI Taxonomy" id="416016"/>
    <lineage>
        <taxon>Bacteria</taxon>
        <taxon>Pseudomonadati</taxon>
        <taxon>Bacteroidota</taxon>
        <taxon>Flavobacteriia</taxon>
        <taxon>Flavobacteriales</taxon>
        <taxon>Flavobacteriaceae</taxon>
        <taxon>Flavobacterium</taxon>
    </lineage>
</organism>
<feature type="transmembrane region" description="Helical" evidence="1">
    <location>
        <begin position="71"/>
        <end position="92"/>
    </location>
</feature>
<dbReference type="Proteomes" id="UP000184611">
    <property type="component" value="Unassembled WGS sequence"/>
</dbReference>
<protein>
    <submittedName>
        <fullName evidence="2">Uncharacterized protein</fullName>
    </submittedName>
</protein>